<feature type="region of interest" description="Disordered" evidence="7">
    <location>
        <begin position="46"/>
        <end position="95"/>
    </location>
</feature>
<dbReference type="Proteomes" id="UP001285441">
    <property type="component" value="Unassembled WGS sequence"/>
</dbReference>
<reference evidence="9" key="1">
    <citation type="journal article" date="2023" name="Mol. Phylogenet. Evol.">
        <title>Genome-scale phylogeny and comparative genomics of the fungal order Sordariales.</title>
        <authorList>
            <person name="Hensen N."/>
            <person name="Bonometti L."/>
            <person name="Westerberg I."/>
            <person name="Brannstrom I.O."/>
            <person name="Guillou S."/>
            <person name="Cros-Aarteil S."/>
            <person name="Calhoun S."/>
            <person name="Haridas S."/>
            <person name="Kuo A."/>
            <person name="Mondo S."/>
            <person name="Pangilinan J."/>
            <person name="Riley R."/>
            <person name="LaButti K."/>
            <person name="Andreopoulos B."/>
            <person name="Lipzen A."/>
            <person name="Chen C."/>
            <person name="Yan M."/>
            <person name="Daum C."/>
            <person name="Ng V."/>
            <person name="Clum A."/>
            <person name="Steindorff A."/>
            <person name="Ohm R.A."/>
            <person name="Martin F."/>
            <person name="Silar P."/>
            <person name="Natvig D.O."/>
            <person name="Lalanne C."/>
            <person name="Gautier V."/>
            <person name="Ament-Velasquez S.L."/>
            <person name="Kruys A."/>
            <person name="Hutchinson M.I."/>
            <person name="Powell A.J."/>
            <person name="Barry K."/>
            <person name="Miller A.N."/>
            <person name="Grigoriev I.V."/>
            <person name="Debuchy R."/>
            <person name="Gladieux P."/>
            <person name="Hiltunen Thoren M."/>
            <person name="Johannesson H."/>
        </authorList>
    </citation>
    <scope>NUCLEOTIDE SEQUENCE</scope>
    <source>
        <strain evidence="9">CBS 232.78</strain>
    </source>
</reference>
<dbReference type="InterPro" id="IPR041661">
    <property type="entry name" value="ZN622/Rei1/Reh1_Znf-C2H2"/>
</dbReference>
<evidence type="ECO:0000256" key="4">
    <source>
        <dbReference type="ARBA" id="ARBA00022737"/>
    </source>
</evidence>
<dbReference type="Pfam" id="PF12756">
    <property type="entry name" value="zf-C2H2_2"/>
    <property type="match status" value="1"/>
</dbReference>
<comment type="subcellular location">
    <subcellularLocation>
        <location evidence="1">Cytoplasm</location>
    </subcellularLocation>
</comment>
<name>A0AAE0U9C3_9PEZI</name>
<dbReference type="PANTHER" id="PTHR13182:SF8">
    <property type="entry name" value="CYTOPLASMIC 60S SUBUNIT BIOGENESIS FACTOR ZNF622"/>
    <property type="match status" value="1"/>
</dbReference>
<dbReference type="EMBL" id="JAULSW010000001">
    <property type="protein sequence ID" value="KAK3395304.1"/>
    <property type="molecule type" value="Genomic_DNA"/>
</dbReference>
<feature type="compositionally biased region" description="Polar residues" evidence="7">
    <location>
        <begin position="239"/>
        <end position="267"/>
    </location>
</feature>
<dbReference type="SUPFAM" id="SSF57667">
    <property type="entry name" value="beta-beta-alpha zinc fingers"/>
    <property type="match status" value="2"/>
</dbReference>
<evidence type="ECO:0000256" key="5">
    <source>
        <dbReference type="ARBA" id="ARBA00022771"/>
    </source>
</evidence>
<dbReference type="PANTHER" id="PTHR13182">
    <property type="entry name" value="ZINC FINGER PROTEIN 622"/>
    <property type="match status" value="1"/>
</dbReference>
<evidence type="ECO:0000259" key="8">
    <source>
        <dbReference type="SMART" id="SM00451"/>
    </source>
</evidence>
<dbReference type="GO" id="GO:0003676">
    <property type="term" value="F:nucleic acid binding"/>
    <property type="evidence" value="ECO:0007669"/>
    <property type="project" value="InterPro"/>
</dbReference>
<keyword evidence="5 9" id="KW-0863">Zinc-finger</keyword>
<keyword evidence="3" id="KW-0479">Metal-binding</keyword>
<evidence type="ECO:0000256" key="3">
    <source>
        <dbReference type="ARBA" id="ARBA00022723"/>
    </source>
</evidence>
<feature type="compositionally biased region" description="Basic and acidic residues" evidence="7">
    <location>
        <begin position="61"/>
        <end position="73"/>
    </location>
</feature>
<evidence type="ECO:0000313" key="9">
    <source>
        <dbReference type="EMBL" id="KAK3395304.1"/>
    </source>
</evidence>
<dbReference type="GO" id="GO:0008270">
    <property type="term" value="F:zinc ion binding"/>
    <property type="evidence" value="ECO:0007669"/>
    <property type="project" value="UniProtKB-KW"/>
</dbReference>
<feature type="compositionally biased region" description="Low complexity" evidence="7">
    <location>
        <begin position="79"/>
        <end position="95"/>
    </location>
</feature>
<feature type="domain" description="U1-type" evidence="8">
    <location>
        <begin position="9"/>
        <end position="43"/>
    </location>
</feature>
<keyword evidence="10" id="KW-1185">Reference proteome</keyword>
<dbReference type="GO" id="GO:0030687">
    <property type="term" value="C:preribosome, large subunit precursor"/>
    <property type="evidence" value="ECO:0007669"/>
    <property type="project" value="TreeGrafter"/>
</dbReference>
<gene>
    <name evidence="9" type="ORF">B0H63DRAFT_408743</name>
</gene>
<evidence type="ECO:0000256" key="6">
    <source>
        <dbReference type="ARBA" id="ARBA00022833"/>
    </source>
</evidence>
<reference evidence="9" key="2">
    <citation type="submission" date="2023-06" db="EMBL/GenBank/DDBJ databases">
        <authorList>
            <consortium name="Lawrence Berkeley National Laboratory"/>
            <person name="Haridas S."/>
            <person name="Hensen N."/>
            <person name="Bonometti L."/>
            <person name="Westerberg I."/>
            <person name="Brannstrom I.O."/>
            <person name="Guillou S."/>
            <person name="Cros-Aarteil S."/>
            <person name="Calhoun S."/>
            <person name="Kuo A."/>
            <person name="Mondo S."/>
            <person name="Pangilinan J."/>
            <person name="Riley R."/>
            <person name="LaButti K."/>
            <person name="Andreopoulos B."/>
            <person name="Lipzen A."/>
            <person name="Chen C."/>
            <person name="Yanf M."/>
            <person name="Daum C."/>
            <person name="Ng V."/>
            <person name="Clum A."/>
            <person name="Steindorff A."/>
            <person name="Ohm R."/>
            <person name="Martin F."/>
            <person name="Silar P."/>
            <person name="Natvig D."/>
            <person name="Lalanne C."/>
            <person name="Gautier V."/>
            <person name="Ament-velasquez S.L."/>
            <person name="Kruys A."/>
            <person name="Hutchinson M.I."/>
            <person name="Powell A.J."/>
            <person name="Barry K."/>
            <person name="Miller A.N."/>
            <person name="Grigoriev I.V."/>
            <person name="Debuchy R."/>
            <person name="Gladieux P."/>
            <person name="Thoren M.H."/>
            <person name="Johannesson H."/>
        </authorList>
    </citation>
    <scope>NUCLEOTIDE SEQUENCE</scope>
    <source>
        <strain evidence="9">CBS 232.78</strain>
    </source>
</reference>
<comment type="caution">
    <text evidence="9">The sequence shown here is derived from an EMBL/GenBank/DDBJ whole genome shotgun (WGS) entry which is preliminary data.</text>
</comment>
<dbReference type="InterPro" id="IPR003604">
    <property type="entry name" value="Matrin/U1-like-C_Znf_C2H2"/>
</dbReference>
<evidence type="ECO:0000256" key="2">
    <source>
        <dbReference type="ARBA" id="ARBA00022490"/>
    </source>
</evidence>
<dbReference type="SMART" id="SM00451">
    <property type="entry name" value="ZnF_U1"/>
    <property type="match status" value="1"/>
</dbReference>
<evidence type="ECO:0000313" key="10">
    <source>
        <dbReference type="Proteomes" id="UP001285441"/>
    </source>
</evidence>
<accession>A0AAE0U9C3</accession>
<proteinExistence type="predicted"/>
<sequence>MEAQSVFKLSSKFCSACNVSFKDDNVRRVHAKSQWHVENLRRRVAGLPPVDSSEAASMTGTREENDGLDHSTDPESSSDKAASSDEASSSSSWKSASFVPGRCLFCPKSSPTIQENVSHMQEGHGLFIPDTEHLIVNLETLVQYLHLVIFEYRECLYCHSKRRTVQAVQQHMSGKGHCKFDLDHPDSEYRDFYDFTITAEEEDSSTAEESKPPQKPTKMGVLSAAQVGGGDSARLLSGKTVSNRSAAQTGQGRQHRPLNNPSAQNSIPIEMVPETPVPAATDNTDTREEKAGPSSSSSLSLQAITKQEKRVWALASQLASLSATDRASLSHLQVSEQRNVLATQKKQAEKARRAQRRYTSRMEIMGNRTLFDKNPTGGPGLPSFF</sequence>
<organism evidence="9 10">
    <name type="scientific">Podospora didyma</name>
    <dbReference type="NCBI Taxonomy" id="330526"/>
    <lineage>
        <taxon>Eukaryota</taxon>
        <taxon>Fungi</taxon>
        <taxon>Dikarya</taxon>
        <taxon>Ascomycota</taxon>
        <taxon>Pezizomycotina</taxon>
        <taxon>Sordariomycetes</taxon>
        <taxon>Sordariomycetidae</taxon>
        <taxon>Sordariales</taxon>
        <taxon>Podosporaceae</taxon>
        <taxon>Podospora</taxon>
    </lineage>
</organism>
<dbReference type="InterPro" id="IPR036236">
    <property type="entry name" value="Znf_C2H2_sf"/>
</dbReference>
<evidence type="ECO:0000256" key="1">
    <source>
        <dbReference type="ARBA" id="ARBA00004496"/>
    </source>
</evidence>
<keyword evidence="6" id="KW-0862">Zinc</keyword>
<dbReference type="GO" id="GO:0042273">
    <property type="term" value="P:ribosomal large subunit biogenesis"/>
    <property type="evidence" value="ECO:0007669"/>
    <property type="project" value="TreeGrafter"/>
</dbReference>
<dbReference type="InterPro" id="IPR040025">
    <property type="entry name" value="Znf622/Rei1/Reh1"/>
</dbReference>
<keyword evidence="4" id="KW-0677">Repeat</keyword>
<protein>
    <submittedName>
        <fullName evidence="9">C2H2 type zinc-finger-domain-containing protein</fullName>
    </submittedName>
</protein>
<dbReference type="GO" id="GO:0005737">
    <property type="term" value="C:cytoplasm"/>
    <property type="evidence" value="ECO:0007669"/>
    <property type="project" value="UniProtKB-SubCell"/>
</dbReference>
<feature type="region of interest" description="Disordered" evidence="7">
    <location>
        <begin position="200"/>
        <end position="301"/>
    </location>
</feature>
<dbReference type="AlphaFoldDB" id="A0AAE0U9C3"/>
<evidence type="ECO:0000256" key="7">
    <source>
        <dbReference type="SAM" id="MobiDB-lite"/>
    </source>
</evidence>
<keyword evidence="2" id="KW-0963">Cytoplasm</keyword>